<gene>
    <name evidence="1" type="ORF">MBOT_21850</name>
</gene>
<comment type="caution">
    <text evidence="1">The sequence shown here is derived from an EMBL/GenBank/DDBJ whole genome shotgun (WGS) entry which is preliminary data.</text>
</comment>
<evidence type="ECO:0000313" key="2">
    <source>
        <dbReference type="Proteomes" id="UP000465361"/>
    </source>
</evidence>
<sequence>MFRRWAEKSADEKLRNVAGDIIDAHRGGTLDAMLPRRTTLVEALAMRRGGRGHRFDR</sequence>
<dbReference type="Proteomes" id="UP000465361">
    <property type="component" value="Unassembled WGS sequence"/>
</dbReference>
<dbReference type="AlphaFoldDB" id="A0A7I9XYI1"/>
<accession>A0A7I9XYI1</accession>
<organism evidence="1 2">
    <name type="scientific">Mycobacterium botniense</name>
    <dbReference type="NCBI Taxonomy" id="84962"/>
    <lineage>
        <taxon>Bacteria</taxon>
        <taxon>Bacillati</taxon>
        <taxon>Actinomycetota</taxon>
        <taxon>Actinomycetes</taxon>
        <taxon>Mycobacteriales</taxon>
        <taxon>Mycobacteriaceae</taxon>
        <taxon>Mycobacterium</taxon>
    </lineage>
</organism>
<proteinExistence type="predicted"/>
<protein>
    <submittedName>
        <fullName evidence="1">Uncharacterized protein</fullName>
    </submittedName>
</protein>
<evidence type="ECO:0000313" key="1">
    <source>
        <dbReference type="EMBL" id="GFG74820.1"/>
    </source>
</evidence>
<dbReference type="EMBL" id="BLKW01000004">
    <property type="protein sequence ID" value="GFG74820.1"/>
    <property type="molecule type" value="Genomic_DNA"/>
</dbReference>
<keyword evidence="2" id="KW-1185">Reference proteome</keyword>
<name>A0A7I9XYI1_9MYCO</name>
<reference evidence="1 2" key="1">
    <citation type="journal article" date="2019" name="Emerg. Microbes Infect.">
        <title>Comprehensive subspecies identification of 175 nontuberculous mycobacteria species based on 7547 genomic profiles.</title>
        <authorList>
            <person name="Matsumoto Y."/>
            <person name="Kinjo T."/>
            <person name="Motooka D."/>
            <person name="Nabeya D."/>
            <person name="Jung N."/>
            <person name="Uechi K."/>
            <person name="Horii T."/>
            <person name="Iida T."/>
            <person name="Fujita J."/>
            <person name="Nakamura S."/>
        </authorList>
    </citation>
    <scope>NUCLEOTIDE SEQUENCE [LARGE SCALE GENOMIC DNA]</scope>
    <source>
        <strain evidence="1 2">JCM 17322</strain>
    </source>
</reference>